<dbReference type="OrthoDB" id="2322499at2759"/>
<reference evidence="2" key="1">
    <citation type="submission" date="2021-06" db="EMBL/GenBank/DDBJ databases">
        <authorList>
            <person name="Kallberg Y."/>
            <person name="Tangrot J."/>
            <person name="Rosling A."/>
        </authorList>
    </citation>
    <scope>NUCLEOTIDE SEQUENCE</scope>
    <source>
        <strain evidence="2">FL130A</strain>
    </source>
</reference>
<name>A0A9N8WNL1_9GLOM</name>
<gene>
    <name evidence="2" type="ORF">ALEPTO_LOCUS3078</name>
</gene>
<dbReference type="CDD" id="cd09917">
    <property type="entry name" value="F-box_SF"/>
    <property type="match status" value="1"/>
</dbReference>
<keyword evidence="3" id="KW-1185">Reference proteome</keyword>
<dbReference type="EMBL" id="CAJVPS010000530">
    <property type="protein sequence ID" value="CAG8492833.1"/>
    <property type="molecule type" value="Genomic_DNA"/>
</dbReference>
<evidence type="ECO:0000313" key="2">
    <source>
        <dbReference type="EMBL" id="CAG8492833.1"/>
    </source>
</evidence>
<sequence length="328" mass="39057">MSLSKRKEVDNKKNDTLSFKKTKFCKLEKSSSSMSNHETSPALKIPPEIFIKICQSLAPSDLLSLSRVCKLYNGYLCSRESSTTQDIWKNARIEYLPNLVLPPPEGFDERGYVRLAIERGCHFCNNAPRVRKVYWAFCFRACHDCLMENTISESDLCRRYKLYKLSSLVPYITRGNRKYYERFFYIKHVNEVYREWEGINDQDRTGWIRRKSMECSEYMEKVDEREEAEYQEASFKMREKEILKQSRAEAIEQKLDEMINETDHEGNHYQKEYLKECPSYNNARVQSRPLTERSWKILEGKLRREYLDIANYHRHKEGGNFGVEKLLF</sequence>
<dbReference type="InterPro" id="IPR036047">
    <property type="entry name" value="F-box-like_dom_sf"/>
</dbReference>
<comment type="caution">
    <text evidence="2">The sequence shown here is derived from an EMBL/GenBank/DDBJ whole genome shotgun (WGS) entry which is preliminary data.</text>
</comment>
<dbReference type="SUPFAM" id="SSF81383">
    <property type="entry name" value="F-box domain"/>
    <property type="match status" value="1"/>
</dbReference>
<accession>A0A9N8WNL1</accession>
<dbReference type="AlphaFoldDB" id="A0A9N8WNL1"/>
<dbReference type="Pfam" id="PF12937">
    <property type="entry name" value="F-box-like"/>
    <property type="match status" value="1"/>
</dbReference>
<proteinExistence type="predicted"/>
<dbReference type="PROSITE" id="PS50181">
    <property type="entry name" value="FBOX"/>
    <property type="match status" value="1"/>
</dbReference>
<evidence type="ECO:0000313" key="3">
    <source>
        <dbReference type="Proteomes" id="UP000789508"/>
    </source>
</evidence>
<feature type="domain" description="F-box" evidence="1">
    <location>
        <begin position="39"/>
        <end position="91"/>
    </location>
</feature>
<evidence type="ECO:0000259" key="1">
    <source>
        <dbReference type="PROSITE" id="PS50181"/>
    </source>
</evidence>
<organism evidence="2 3">
    <name type="scientific">Ambispora leptoticha</name>
    <dbReference type="NCBI Taxonomy" id="144679"/>
    <lineage>
        <taxon>Eukaryota</taxon>
        <taxon>Fungi</taxon>
        <taxon>Fungi incertae sedis</taxon>
        <taxon>Mucoromycota</taxon>
        <taxon>Glomeromycotina</taxon>
        <taxon>Glomeromycetes</taxon>
        <taxon>Archaeosporales</taxon>
        <taxon>Ambisporaceae</taxon>
        <taxon>Ambispora</taxon>
    </lineage>
</organism>
<protein>
    <submittedName>
        <fullName evidence="2">13028_t:CDS:1</fullName>
    </submittedName>
</protein>
<dbReference type="InterPro" id="IPR001810">
    <property type="entry name" value="F-box_dom"/>
</dbReference>
<dbReference type="Proteomes" id="UP000789508">
    <property type="component" value="Unassembled WGS sequence"/>
</dbReference>